<proteinExistence type="inferred from homology"/>
<evidence type="ECO:0000256" key="8">
    <source>
        <dbReference type="ARBA" id="ARBA00031306"/>
    </source>
</evidence>
<evidence type="ECO:0000256" key="7">
    <source>
        <dbReference type="ARBA" id="ARBA00022842"/>
    </source>
</evidence>
<evidence type="ECO:0000256" key="4">
    <source>
        <dbReference type="ARBA" id="ARBA00022679"/>
    </source>
</evidence>
<dbReference type="EMBL" id="JPJI01000032">
    <property type="protein sequence ID" value="KEZ92882.1"/>
    <property type="molecule type" value="Genomic_DNA"/>
</dbReference>
<evidence type="ECO:0000256" key="5">
    <source>
        <dbReference type="ARBA" id="ARBA00022723"/>
    </source>
</evidence>
<name>A0A084JV98_NONUL</name>
<keyword evidence="12" id="KW-0472">Membrane</keyword>
<keyword evidence="5 10" id="KW-0479">Metal-binding</keyword>
<comment type="similarity">
    <text evidence="10 12">Belongs to the ApbE family.</text>
</comment>
<dbReference type="PIRSF" id="PIRSF006268">
    <property type="entry name" value="ApbE"/>
    <property type="match status" value="1"/>
</dbReference>
<dbReference type="EC" id="2.7.1.180" evidence="1 10"/>
<keyword evidence="12" id="KW-1003">Cell membrane</keyword>
<evidence type="ECO:0000256" key="9">
    <source>
        <dbReference type="ARBA" id="ARBA00048540"/>
    </source>
</evidence>
<evidence type="ECO:0000256" key="1">
    <source>
        <dbReference type="ARBA" id="ARBA00011955"/>
    </source>
</evidence>
<keyword evidence="6 10" id="KW-0274">FAD</keyword>
<organism evidence="13 15">
    <name type="scientific">Nonlabens ulvanivorans</name>
    <name type="common">Persicivirga ulvanivorans</name>
    <dbReference type="NCBI Taxonomy" id="906888"/>
    <lineage>
        <taxon>Bacteria</taxon>
        <taxon>Pseudomonadati</taxon>
        <taxon>Bacteroidota</taxon>
        <taxon>Flavobacteriia</taxon>
        <taxon>Flavobacteriales</taxon>
        <taxon>Flavobacteriaceae</taxon>
        <taxon>Nonlabens</taxon>
    </lineage>
</organism>
<keyword evidence="7 10" id="KW-0460">Magnesium</keyword>
<dbReference type="Proteomes" id="UP000239997">
    <property type="component" value="Unassembled WGS sequence"/>
</dbReference>
<evidence type="ECO:0000313" key="15">
    <source>
        <dbReference type="Proteomes" id="UP000028531"/>
    </source>
</evidence>
<comment type="cofactor">
    <cofactor evidence="11">
        <name>Mg(2+)</name>
        <dbReference type="ChEBI" id="CHEBI:18420"/>
    </cofactor>
    <cofactor evidence="11">
        <name>Mn(2+)</name>
        <dbReference type="ChEBI" id="CHEBI:29035"/>
    </cofactor>
    <text evidence="11">Magnesium. Can also use manganese.</text>
</comment>
<comment type="caution">
    <text evidence="13">The sequence shown here is derived from an EMBL/GenBank/DDBJ whole genome shotgun (WGS) entry which is preliminary data.</text>
</comment>
<dbReference type="OrthoDB" id="9778595at2"/>
<evidence type="ECO:0000256" key="12">
    <source>
        <dbReference type="RuleBase" id="RU363002"/>
    </source>
</evidence>
<dbReference type="PROSITE" id="PS51257">
    <property type="entry name" value="PROKAR_LIPOPROTEIN"/>
    <property type="match status" value="1"/>
</dbReference>
<reference evidence="14 16" key="2">
    <citation type="submission" date="2018-03" db="EMBL/GenBank/DDBJ databases">
        <title>Genomic Encyclopedia of Archaeal and Bacterial Type Strains, Phase II (KMG-II): from individual species to whole genera.</title>
        <authorList>
            <person name="Goeker M."/>
        </authorList>
    </citation>
    <scope>NUCLEOTIDE SEQUENCE [LARGE SCALE GENOMIC DNA]</scope>
    <source>
        <strain evidence="14 16">DSM 22727</strain>
    </source>
</reference>
<keyword evidence="16" id="KW-1185">Reference proteome</keyword>
<comment type="catalytic activity">
    <reaction evidence="9 10 12">
        <text>L-threonyl-[protein] + FAD = FMN-L-threonyl-[protein] + AMP + H(+)</text>
        <dbReference type="Rhea" id="RHEA:36847"/>
        <dbReference type="Rhea" id="RHEA-COMP:11060"/>
        <dbReference type="Rhea" id="RHEA-COMP:11061"/>
        <dbReference type="ChEBI" id="CHEBI:15378"/>
        <dbReference type="ChEBI" id="CHEBI:30013"/>
        <dbReference type="ChEBI" id="CHEBI:57692"/>
        <dbReference type="ChEBI" id="CHEBI:74257"/>
        <dbReference type="ChEBI" id="CHEBI:456215"/>
        <dbReference type="EC" id="2.7.1.180"/>
    </reaction>
</comment>
<keyword evidence="12 14" id="KW-0449">Lipoprotein</keyword>
<dbReference type="GO" id="GO:0046872">
    <property type="term" value="F:metal ion binding"/>
    <property type="evidence" value="ECO:0007669"/>
    <property type="project" value="UniProtKB-UniRule"/>
</dbReference>
<comment type="subcellular location">
    <subcellularLocation>
        <location evidence="12">Cell inner membrane</location>
        <topology evidence="12">Lipid-anchor</topology>
        <orientation evidence="12">Periplasmic side</orientation>
    </subcellularLocation>
</comment>
<dbReference type="PANTHER" id="PTHR30040:SF2">
    <property type="entry name" value="FAD:PROTEIN FMN TRANSFERASE"/>
    <property type="match status" value="1"/>
</dbReference>
<dbReference type="RefSeq" id="WP_036584266.1">
    <property type="nucleotide sequence ID" value="NZ_JPJI01000032.1"/>
</dbReference>
<evidence type="ECO:0000313" key="13">
    <source>
        <dbReference type="EMBL" id="KEZ92882.1"/>
    </source>
</evidence>
<reference evidence="13 15" key="1">
    <citation type="submission" date="2014-07" db="EMBL/GenBank/DDBJ databases">
        <title>Draft genome sequence of Nonlabens ulvanivorans, an ulvan degrading bacterium.</title>
        <authorList>
            <person name="Kopel M."/>
            <person name="Helbert W."/>
            <person name="Henrissat B."/>
            <person name="Doniger T."/>
            <person name="Banin E."/>
        </authorList>
    </citation>
    <scope>NUCLEOTIDE SEQUENCE [LARGE SCALE GENOMIC DNA]</scope>
    <source>
        <strain evidence="13 15">PLR</strain>
    </source>
</reference>
<dbReference type="Pfam" id="PF02424">
    <property type="entry name" value="ApbE"/>
    <property type="match status" value="1"/>
</dbReference>
<dbReference type="GO" id="GO:0016740">
    <property type="term" value="F:transferase activity"/>
    <property type="evidence" value="ECO:0007669"/>
    <property type="project" value="UniProtKB-UniRule"/>
</dbReference>
<comment type="function">
    <text evidence="12">Flavin transferase that catalyzes the transfer of the FMN moiety of FAD and its covalent binding to the hydroxyl group of a threonine residue in a target flavoprotein.</text>
</comment>
<dbReference type="Proteomes" id="UP000028531">
    <property type="component" value="Unassembled WGS sequence"/>
</dbReference>
<feature type="binding site" evidence="11">
    <location>
        <position position="291"/>
    </location>
    <ligand>
        <name>Mg(2+)</name>
        <dbReference type="ChEBI" id="CHEBI:18420"/>
    </ligand>
</feature>
<dbReference type="PANTHER" id="PTHR30040">
    <property type="entry name" value="THIAMINE BIOSYNTHESIS LIPOPROTEIN APBE"/>
    <property type="match status" value="1"/>
</dbReference>
<evidence type="ECO:0000256" key="2">
    <source>
        <dbReference type="ARBA" id="ARBA00016337"/>
    </source>
</evidence>
<feature type="binding site" evidence="11">
    <location>
        <position position="295"/>
    </location>
    <ligand>
        <name>Mg(2+)</name>
        <dbReference type="ChEBI" id="CHEBI:18420"/>
    </ligand>
</feature>
<protein>
    <recommendedName>
        <fullName evidence="2 10">FAD:protein FMN transferase</fullName>
        <ecNumber evidence="1 10">2.7.1.180</ecNumber>
    </recommendedName>
    <alternativeName>
        <fullName evidence="8 10">Flavin transferase</fullName>
    </alternativeName>
</protein>
<evidence type="ECO:0000313" key="14">
    <source>
        <dbReference type="EMBL" id="PRX15738.1"/>
    </source>
</evidence>
<keyword evidence="12" id="KW-0997">Cell inner membrane</keyword>
<dbReference type="AlphaFoldDB" id="A0A084JV98"/>
<dbReference type="InterPro" id="IPR024932">
    <property type="entry name" value="ApbE"/>
</dbReference>
<dbReference type="SUPFAM" id="SSF143631">
    <property type="entry name" value="ApbE-like"/>
    <property type="match status" value="1"/>
</dbReference>
<accession>A0A084JV98</accession>
<dbReference type="Gene3D" id="3.10.520.10">
    <property type="entry name" value="ApbE-like domains"/>
    <property type="match status" value="1"/>
</dbReference>
<dbReference type="GO" id="GO:0005886">
    <property type="term" value="C:plasma membrane"/>
    <property type="evidence" value="ECO:0007669"/>
    <property type="project" value="UniProtKB-SubCell"/>
</dbReference>
<evidence type="ECO:0000313" key="16">
    <source>
        <dbReference type="Proteomes" id="UP000239997"/>
    </source>
</evidence>
<keyword evidence="3 10" id="KW-0285">Flavoprotein</keyword>
<gene>
    <name evidence="13" type="ORF">IL45_12180</name>
    <name evidence="14" type="ORF">LY02_00961</name>
</gene>
<sequence>MKKLILLLILIVISCEKKQELTAPQTFVGNAIGTTYGIKAFHDVPLELTEDIDAIIDMFNQSMSTWVPGSDINRINDGDSTVVVGKAFKEVFDAAQEIYRKTDGYFDPTVGNLVNAYGFGANGEQTSIPSQKQIDSLLQFVGFYKMDIQKTAIDEGYHVTTTQPGMFLEYNAIAKGTLVDYIARMLDEKGVENYIVEVGGEVITKGKNLEKDAPFLVGINDPKSGAQGTKTLMAINLEDKAMAGSGNYRKYKVDEATGIEYVHTVNPITGLAQPSQVIGVNVIANNCTLADGYATALMAMPLEKSRVLLKNIPEIEVIIMYIDDNGMLRFELTPGFNQYIKPQI</sequence>
<dbReference type="EMBL" id="PVNA01000001">
    <property type="protein sequence ID" value="PRX15738.1"/>
    <property type="molecule type" value="Genomic_DNA"/>
</dbReference>
<keyword evidence="4 10" id="KW-0808">Transferase</keyword>
<dbReference type="InterPro" id="IPR003374">
    <property type="entry name" value="ApbE-like_sf"/>
</dbReference>
<evidence type="ECO:0000256" key="6">
    <source>
        <dbReference type="ARBA" id="ARBA00022827"/>
    </source>
</evidence>
<evidence type="ECO:0000256" key="3">
    <source>
        <dbReference type="ARBA" id="ARBA00022630"/>
    </source>
</evidence>
<evidence type="ECO:0000256" key="10">
    <source>
        <dbReference type="PIRNR" id="PIRNR006268"/>
    </source>
</evidence>
<feature type="binding site" evidence="11">
    <location>
        <position position="172"/>
    </location>
    <ligand>
        <name>Mg(2+)</name>
        <dbReference type="ChEBI" id="CHEBI:18420"/>
    </ligand>
</feature>
<evidence type="ECO:0000256" key="11">
    <source>
        <dbReference type="PIRSR" id="PIRSR006268-2"/>
    </source>
</evidence>